<dbReference type="CDD" id="cd05819">
    <property type="entry name" value="NHL"/>
    <property type="match status" value="1"/>
</dbReference>
<evidence type="ECO:0000256" key="6">
    <source>
        <dbReference type="PROSITE-ProRule" id="PRU00024"/>
    </source>
</evidence>
<dbReference type="PROSITE" id="PS50194">
    <property type="entry name" value="FILAMIN_REPEAT"/>
    <property type="match status" value="1"/>
</dbReference>
<dbReference type="PROSITE" id="PS00518">
    <property type="entry name" value="ZF_RING_1"/>
    <property type="match status" value="1"/>
</dbReference>
<evidence type="ECO:0000256" key="1">
    <source>
        <dbReference type="ARBA" id="ARBA00008518"/>
    </source>
</evidence>
<dbReference type="Pfam" id="PF00630">
    <property type="entry name" value="Filamin"/>
    <property type="match status" value="1"/>
</dbReference>
<dbReference type="PANTHER" id="PTHR25462:SF296">
    <property type="entry name" value="MEIOTIC P26, ISOFORM F"/>
    <property type="match status" value="1"/>
</dbReference>
<dbReference type="SMART" id="SM00336">
    <property type="entry name" value="BBOX"/>
    <property type="match status" value="2"/>
</dbReference>
<gene>
    <name evidence="12" type="primary">Trim3</name>
    <name evidence="12" type="ORF">AWC38_SpisGene3108</name>
</gene>
<proteinExistence type="inferred from homology"/>
<evidence type="ECO:0000256" key="7">
    <source>
        <dbReference type="PROSITE-ProRule" id="PRU00087"/>
    </source>
</evidence>
<dbReference type="Pfam" id="PF00643">
    <property type="entry name" value="zf-B_box"/>
    <property type="match status" value="1"/>
</dbReference>
<feature type="repeat" description="NHL" evidence="8">
    <location>
        <begin position="645"/>
        <end position="685"/>
    </location>
</feature>
<dbReference type="SUPFAM" id="SSF81296">
    <property type="entry name" value="E set domains"/>
    <property type="match status" value="1"/>
</dbReference>
<feature type="domain" description="B box-type" evidence="11">
    <location>
        <begin position="94"/>
        <end position="141"/>
    </location>
</feature>
<dbReference type="InterPro" id="IPR017868">
    <property type="entry name" value="Filamin/ABP280_repeat-like"/>
</dbReference>
<keyword evidence="13" id="KW-1185">Reference proteome</keyword>
<dbReference type="InterPro" id="IPR047153">
    <property type="entry name" value="TRIM45/56/19-like"/>
</dbReference>
<dbReference type="InterPro" id="IPR011042">
    <property type="entry name" value="6-blade_b-propeller_TolB-like"/>
</dbReference>
<feature type="domain" description="RING-type" evidence="10">
    <location>
        <begin position="16"/>
        <end position="61"/>
    </location>
</feature>
<dbReference type="CDD" id="cd16579">
    <property type="entry name" value="RING-HC_PML_C-V"/>
    <property type="match status" value="1"/>
</dbReference>
<dbReference type="InterPro" id="IPR014756">
    <property type="entry name" value="Ig_E-set"/>
</dbReference>
<dbReference type="OrthoDB" id="5965342at2759"/>
<dbReference type="CDD" id="cd19757">
    <property type="entry name" value="Bbox1"/>
    <property type="match status" value="1"/>
</dbReference>
<dbReference type="PROSITE" id="PS51125">
    <property type="entry name" value="NHL"/>
    <property type="match status" value="1"/>
</dbReference>
<dbReference type="Gene3D" id="4.10.830.40">
    <property type="match status" value="1"/>
</dbReference>
<dbReference type="InterPro" id="IPR013783">
    <property type="entry name" value="Ig-like_fold"/>
</dbReference>
<evidence type="ECO:0000313" key="12">
    <source>
        <dbReference type="EMBL" id="PFX32139.1"/>
    </source>
</evidence>
<dbReference type="Gene3D" id="3.30.40.10">
    <property type="entry name" value="Zinc/RING finger domain, C3HC4 (zinc finger)"/>
    <property type="match status" value="1"/>
</dbReference>
<feature type="coiled-coil region" evidence="9">
    <location>
        <begin position="212"/>
        <end position="253"/>
    </location>
</feature>
<dbReference type="PANTHER" id="PTHR25462">
    <property type="entry name" value="BONUS, ISOFORM C-RELATED"/>
    <property type="match status" value="1"/>
</dbReference>
<feature type="domain" description="B box-type" evidence="11">
    <location>
        <begin position="154"/>
        <end position="208"/>
    </location>
</feature>
<comment type="caution">
    <text evidence="12">The sequence shown here is derived from an EMBL/GenBank/DDBJ whole genome shotgun (WGS) entry which is preliminary data.</text>
</comment>
<dbReference type="Gene3D" id="3.30.160.60">
    <property type="entry name" value="Classic Zinc Finger"/>
    <property type="match status" value="1"/>
</dbReference>
<accession>A0A2B4SSR2</accession>
<dbReference type="InterPro" id="IPR018957">
    <property type="entry name" value="Znf_C3HC4_RING-type"/>
</dbReference>
<dbReference type="PROSITE" id="PS50089">
    <property type="entry name" value="ZF_RING_2"/>
    <property type="match status" value="1"/>
</dbReference>
<keyword evidence="9" id="KW-0175">Coiled coil</keyword>
<dbReference type="InterPro" id="IPR001298">
    <property type="entry name" value="Filamin/ABP280_rpt"/>
</dbReference>
<dbReference type="Pfam" id="PF00097">
    <property type="entry name" value="zf-C3HC4"/>
    <property type="match status" value="1"/>
</dbReference>
<dbReference type="Gene3D" id="2.120.10.30">
    <property type="entry name" value="TolB, C-terminal domain"/>
    <property type="match status" value="1"/>
</dbReference>
<evidence type="ECO:0000256" key="3">
    <source>
        <dbReference type="ARBA" id="ARBA00022737"/>
    </source>
</evidence>
<comment type="similarity">
    <text evidence="1">Belongs to the TRIM/RBCC family.</text>
</comment>
<name>A0A2B4SSR2_STYPI</name>
<dbReference type="SUPFAM" id="SSF57845">
    <property type="entry name" value="B-box zinc-binding domain"/>
    <property type="match status" value="1"/>
</dbReference>
<keyword evidence="4 6" id="KW-0863">Zinc-finger</keyword>
<dbReference type="Gene3D" id="2.60.40.10">
    <property type="entry name" value="Immunoglobulins"/>
    <property type="match status" value="1"/>
</dbReference>
<dbReference type="SUPFAM" id="SSF101898">
    <property type="entry name" value="NHL repeat"/>
    <property type="match status" value="1"/>
</dbReference>
<evidence type="ECO:0000256" key="9">
    <source>
        <dbReference type="SAM" id="Coils"/>
    </source>
</evidence>
<evidence type="ECO:0000256" key="2">
    <source>
        <dbReference type="ARBA" id="ARBA00022723"/>
    </source>
</evidence>
<dbReference type="InterPro" id="IPR001841">
    <property type="entry name" value="Znf_RING"/>
</dbReference>
<dbReference type="SMART" id="SM00557">
    <property type="entry name" value="IG_FLMN"/>
    <property type="match status" value="1"/>
</dbReference>
<evidence type="ECO:0000259" key="10">
    <source>
        <dbReference type="PROSITE" id="PS50089"/>
    </source>
</evidence>
<protein>
    <submittedName>
        <fullName evidence="12">Tripartite motif-containing protein 3</fullName>
    </submittedName>
</protein>
<evidence type="ECO:0000256" key="5">
    <source>
        <dbReference type="ARBA" id="ARBA00022833"/>
    </source>
</evidence>
<dbReference type="InterPro" id="IPR000315">
    <property type="entry name" value="Znf_B-box"/>
</dbReference>
<evidence type="ECO:0000259" key="11">
    <source>
        <dbReference type="PROSITE" id="PS50119"/>
    </source>
</evidence>
<dbReference type="EMBL" id="LSMT01000027">
    <property type="protein sequence ID" value="PFX32139.1"/>
    <property type="molecule type" value="Genomic_DNA"/>
</dbReference>
<dbReference type="PROSITE" id="PS50119">
    <property type="entry name" value="ZF_BBOX"/>
    <property type="match status" value="2"/>
</dbReference>
<dbReference type="InterPro" id="IPR013083">
    <property type="entry name" value="Znf_RING/FYVE/PHD"/>
</dbReference>
<keyword evidence="3" id="KW-0677">Repeat</keyword>
<dbReference type="Pfam" id="PF17170">
    <property type="entry name" value="DUF5128"/>
    <property type="match status" value="1"/>
</dbReference>
<evidence type="ECO:0000256" key="4">
    <source>
        <dbReference type="ARBA" id="ARBA00022771"/>
    </source>
</evidence>
<evidence type="ECO:0000256" key="8">
    <source>
        <dbReference type="PROSITE-ProRule" id="PRU00504"/>
    </source>
</evidence>
<dbReference type="SMART" id="SM00184">
    <property type="entry name" value="RING"/>
    <property type="match status" value="1"/>
</dbReference>
<keyword evidence="2" id="KW-0479">Metal-binding</keyword>
<organism evidence="12 13">
    <name type="scientific">Stylophora pistillata</name>
    <name type="common">Smooth cauliflower coral</name>
    <dbReference type="NCBI Taxonomy" id="50429"/>
    <lineage>
        <taxon>Eukaryota</taxon>
        <taxon>Metazoa</taxon>
        <taxon>Cnidaria</taxon>
        <taxon>Anthozoa</taxon>
        <taxon>Hexacorallia</taxon>
        <taxon>Scleractinia</taxon>
        <taxon>Astrocoeniina</taxon>
        <taxon>Pocilloporidae</taxon>
        <taxon>Stylophora</taxon>
    </lineage>
</organism>
<dbReference type="Proteomes" id="UP000225706">
    <property type="component" value="Unassembled WGS sequence"/>
</dbReference>
<dbReference type="STRING" id="50429.A0A2B4SSR2"/>
<dbReference type="InterPro" id="IPR017907">
    <property type="entry name" value="Znf_RING_CS"/>
</dbReference>
<feature type="repeat" description="Filamin" evidence="7">
    <location>
        <begin position="364"/>
        <end position="467"/>
    </location>
</feature>
<dbReference type="SUPFAM" id="SSF57850">
    <property type="entry name" value="RING/U-box"/>
    <property type="match status" value="1"/>
</dbReference>
<dbReference type="AlphaFoldDB" id="A0A2B4SSR2"/>
<evidence type="ECO:0000313" key="13">
    <source>
        <dbReference type="Proteomes" id="UP000225706"/>
    </source>
</evidence>
<reference evidence="13" key="1">
    <citation type="journal article" date="2017" name="bioRxiv">
        <title>Comparative analysis of the genomes of Stylophora pistillata and Acropora digitifera provides evidence for extensive differences between species of corals.</title>
        <authorList>
            <person name="Voolstra C.R."/>
            <person name="Li Y."/>
            <person name="Liew Y.J."/>
            <person name="Baumgarten S."/>
            <person name="Zoccola D."/>
            <person name="Flot J.-F."/>
            <person name="Tambutte S."/>
            <person name="Allemand D."/>
            <person name="Aranda M."/>
        </authorList>
    </citation>
    <scope>NUCLEOTIDE SEQUENCE [LARGE SCALE GENOMIC DNA]</scope>
</reference>
<dbReference type="InterPro" id="IPR001258">
    <property type="entry name" value="NHL_repeat"/>
</dbReference>
<dbReference type="GO" id="GO:0008270">
    <property type="term" value="F:zinc ion binding"/>
    <property type="evidence" value="ECO:0007669"/>
    <property type="project" value="UniProtKB-KW"/>
</dbReference>
<sequence>MDVRQLFQNLKKEAECPLCLDTVKDPKTLPCLHSFCLVCLDKHASYARKQLQFTIKCPVCQACFQIPEDTFDGLPSSFHLNRLVDVLALGKDSSESQNCGSCEEGNTATRYCFDCTDFFCDACAKVHNQMKISRHHRNVKLNNLEAEDVKELIQRPVMCGEKYHEKETLEYYCQDCNACICHKCVILSDNRHAMVDIKEAAERQKVPITEVLEQSEKKIADFVKLMEMENEQLQKGKEEIQTARDKMRTTIEQIIHSLKDHERAMVGKLDDIDYELERCHTTQQERVQLLTAHLRSSVEYCQALLQRDLSFEILQAQQQTFMQRCRTLLSEEKVTVRKPSHVNYAVTKTNVYDMLRNIPGQVVTSYADASCSVVEGRGLEEAEIGREANFTVTTKDSEGKKWYCKHDQVEVVIEDEVSREIVSNVTIKDKTDGEYFVTYTIGTAKEYSMGITLNGRPLTGSPWRVQGSPHWYQSAYRFGSHRCGQIIAVSNVTGAVAVTDKDQYSVKLFSSNGELIKKHVFENHDGKPTSVAFTKSGDIIIVHARRISKFTGELIFTKRIVDKSVKNFLRLSVANDDKMIVTDFEEKAIYVLSNDGAEVVLSFTAPESNLTPHLAVYHQDLFFVLFCWPHCLKVFNNDGDFLYDIGTEGSGDEKLQKPVDVAIDKYNNLIVCDNGDQKIKVFTLDGSFLNLQEMTFTYNLPANEAMGRDKDVKFEDF</sequence>
<keyword evidence="5" id="KW-0862">Zinc</keyword>